<evidence type="ECO:0000313" key="1">
    <source>
        <dbReference type="EMBL" id="EHO84507.1"/>
    </source>
</evidence>
<dbReference type="AlphaFoldDB" id="H1PPI3"/>
<reference evidence="1 2" key="1">
    <citation type="submission" date="2012-07" db="EMBL/GenBank/DDBJ databases">
        <title>The Genome Sequence of Fusobacterium ulcerans 12_1B.</title>
        <authorList>
            <consortium name="The Broad Institute Genome Sequencing Platform"/>
            <person name="Earl A."/>
            <person name="Ward D."/>
            <person name="Feldgarden M."/>
            <person name="Gevers D."/>
            <person name="Strauss J."/>
            <person name="Ambrose C.E."/>
            <person name="Allen-Vercoe E."/>
            <person name="Walker B."/>
            <person name="Young S.K."/>
            <person name="Zeng Q."/>
            <person name="Gargeya S."/>
            <person name="Fitzgerald M."/>
            <person name="Haas B."/>
            <person name="Abouelleil A."/>
            <person name="Alvarado L."/>
            <person name="Arachchi H.M."/>
            <person name="Berlin A.M."/>
            <person name="Chapman S.B."/>
            <person name="Goldberg J."/>
            <person name="Griggs A."/>
            <person name="Gujja S."/>
            <person name="Hansen M."/>
            <person name="Howarth C."/>
            <person name="Imamovic A."/>
            <person name="Larimer J."/>
            <person name="McCowen C."/>
            <person name="Montmayeur A."/>
            <person name="Murphy C."/>
            <person name="Neiman D."/>
            <person name="Pearson M."/>
            <person name="Priest M."/>
            <person name="Roberts A."/>
            <person name="Saif S."/>
            <person name="Shea T."/>
            <person name="Sisk P."/>
            <person name="Sykes S."/>
            <person name="Wortman J."/>
            <person name="Nusbaum C."/>
            <person name="Birren B."/>
        </authorList>
    </citation>
    <scope>NUCLEOTIDE SEQUENCE [LARGE SCALE GENOMIC DNA]</scope>
    <source>
        <strain evidence="1 2">12_1B</strain>
    </source>
</reference>
<sequence length="84" mass="9805">MLIKINEKVIFIECKATDPQLYNKLLAIKESVNISYDLHISEKSWEDLSLYQKSDIFIKALNAIFGFVKFSEKKNIDSKNLCQF</sequence>
<gene>
    <name evidence="1" type="ORF">HMPREF0402_00326</name>
</gene>
<evidence type="ECO:0000313" key="2">
    <source>
        <dbReference type="Proteomes" id="UP000003233"/>
    </source>
</evidence>
<proteinExistence type="predicted"/>
<dbReference type="HOGENOM" id="CLU_2522772_0_0_0"/>
<dbReference type="Proteomes" id="UP000003233">
    <property type="component" value="Unassembled WGS sequence"/>
</dbReference>
<dbReference type="BioCyc" id="FSP457404-HMP:GTSQ-327-MONOMER"/>
<comment type="caution">
    <text evidence="1">The sequence shown here is derived from an EMBL/GenBank/DDBJ whole genome shotgun (WGS) entry which is preliminary data.</text>
</comment>
<dbReference type="PATRIC" id="fig|457404.5.peg.922"/>
<keyword evidence="2" id="KW-1185">Reference proteome</keyword>
<organism evidence="1 2">
    <name type="scientific">Fusobacterium ulcerans 12-1B</name>
    <dbReference type="NCBI Taxonomy" id="457404"/>
    <lineage>
        <taxon>Bacteria</taxon>
        <taxon>Fusobacteriati</taxon>
        <taxon>Fusobacteriota</taxon>
        <taxon>Fusobacteriia</taxon>
        <taxon>Fusobacteriales</taxon>
        <taxon>Fusobacteriaceae</taxon>
        <taxon>Fusobacterium</taxon>
    </lineage>
</organism>
<protein>
    <submittedName>
        <fullName evidence="1">Uncharacterized protein</fullName>
    </submittedName>
</protein>
<name>H1PPI3_9FUSO</name>
<dbReference type="RefSeq" id="WP_008695648.1">
    <property type="nucleotide sequence ID" value="NZ_KE161007.1"/>
</dbReference>
<dbReference type="EMBL" id="AGWJ02000004">
    <property type="protein sequence ID" value="EHO84507.1"/>
    <property type="molecule type" value="Genomic_DNA"/>
</dbReference>
<accession>H1PPI3</accession>